<dbReference type="PROSITE" id="PS00698">
    <property type="entry name" value="GH9_3"/>
    <property type="match status" value="1"/>
</dbReference>
<evidence type="ECO:0000256" key="7">
    <source>
        <dbReference type="ARBA" id="ARBA00023326"/>
    </source>
</evidence>
<feature type="active site" evidence="8">
    <location>
        <position position="438"/>
    </location>
</feature>
<dbReference type="SUPFAM" id="SSF48208">
    <property type="entry name" value="Six-hairpin glycosidases"/>
    <property type="match status" value="1"/>
</dbReference>
<dbReference type="GO" id="GO:0030245">
    <property type="term" value="P:cellulose catabolic process"/>
    <property type="evidence" value="ECO:0007669"/>
    <property type="project" value="UniProtKB-KW"/>
</dbReference>
<dbReference type="GO" id="GO:0008810">
    <property type="term" value="F:cellulase activity"/>
    <property type="evidence" value="ECO:0007669"/>
    <property type="project" value="UniProtKB-EC"/>
</dbReference>
<evidence type="ECO:0000256" key="2">
    <source>
        <dbReference type="ARBA" id="ARBA00007072"/>
    </source>
</evidence>
<evidence type="ECO:0000256" key="6">
    <source>
        <dbReference type="ARBA" id="ARBA00023295"/>
    </source>
</evidence>
<dbReference type="InParanoid" id="A0A7F5R091"/>
<keyword evidence="5 8" id="KW-0119">Carbohydrate metabolism</keyword>
<sequence length="482" mass="54944">MLKSLPSIFLVLSFKIYSPINTLPFNEKYDYKEALSLSLLFYEAQRSGPLPPDNRIPWRGDSALHDTGQNGEDLSGGYYDASDFVKFGFTMTFSTTLLAWGLLSYKDAYKYAGQYKYGLEAVKWATDYFVKCHPSAYEFYGQVGDFSTDHRFWGRPEDLNMSRPAYKIDKDHPGSDLAGEAAAALAASSLVFRETNKTYADIILKHAEELFDFATTYRGLYNDVIPGAKKFYEVSGYGDEITWAAIWLYKATRKLKYLEQAEQYYTEFRLKERPNEFFYNKKVAGLQLLLALETKRPEYNNAILNFCNFTIYDQKRTPKGLIYIDKFGTLSHAANVAFVCLQASEIEEYGSNFVNFAREQIDYVLGSAGRSFVVGYGKNYPRKPHHSASSCPDRPLPCGWDNYHSKDPNPQILYGAVVSGPDENDYYEDSREEFLYNEVTLDYNAGFQGVVAGLIYFDNKDNSNTIEKKTSPSHDDLKLLNA</sequence>
<dbReference type="Pfam" id="PF00759">
    <property type="entry name" value="Glyco_hydro_9"/>
    <property type="match status" value="1"/>
</dbReference>
<evidence type="ECO:0000256" key="5">
    <source>
        <dbReference type="ARBA" id="ARBA00023277"/>
    </source>
</evidence>
<dbReference type="Gene3D" id="1.50.10.10">
    <property type="match status" value="1"/>
</dbReference>
<keyword evidence="7 8" id="KW-0624">Polysaccharide degradation</keyword>
<evidence type="ECO:0000313" key="11">
    <source>
        <dbReference type="Proteomes" id="UP000192223"/>
    </source>
</evidence>
<feature type="active site" evidence="8">
    <location>
        <position position="429"/>
    </location>
</feature>
<feature type="domain" description="Glycoside hydrolase family 9" evidence="10">
    <location>
        <begin position="31"/>
        <end position="450"/>
    </location>
</feature>
<dbReference type="InterPro" id="IPR001701">
    <property type="entry name" value="Glyco_hydro_9"/>
</dbReference>
<dbReference type="GeneID" id="108735879"/>
<organism evidence="11 12">
    <name type="scientific">Agrilus planipennis</name>
    <name type="common">Emerald ash borer</name>
    <name type="synonym">Agrilus marcopoli</name>
    <dbReference type="NCBI Taxonomy" id="224129"/>
    <lineage>
        <taxon>Eukaryota</taxon>
        <taxon>Metazoa</taxon>
        <taxon>Ecdysozoa</taxon>
        <taxon>Arthropoda</taxon>
        <taxon>Hexapoda</taxon>
        <taxon>Insecta</taxon>
        <taxon>Pterygota</taxon>
        <taxon>Neoptera</taxon>
        <taxon>Endopterygota</taxon>
        <taxon>Coleoptera</taxon>
        <taxon>Polyphaga</taxon>
        <taxon>Elateriformia</taxon>
        <taxon>Buprestoidea</taxon>
        <taxon>Buprestidae</taxon>
        <taxon>Agrilinae</taxon>
        <taxon>Agrilus</taxon>
    </lineage>
</organism>
<evidence type="ECO:0000256" key="8">
    <source>
        <dbReference type="PROSITE-ProRule" id="PRU10060"/>
    </source>
</evidence>
<dbReference type="EC" id="3.2.1.4" evidence="9"/>
<proteinExistence type="inferred from homology"/>
<evidence type="ECO:0000259" key="10">
    <source>
        <dbReference type="Pfam" id="PF00759"/>
    </source>
</evidence>
<dbReference type="RefSeq" id="XP_025831030.1">
    <property type="nucleotide sequence ID" value="XM_025975245.1"/>
</dbReference>
<dbReference type="KEGG" id="apln:108735879"/>
<gene>
    <name evidence="12" type="primary">LOC108735879</name>
</gene>
<keyword evidence="4 9" id="KW-0136">Cellulose degradation</keyword>
<dbReference type="InterPro" id="IPR033126">
    <property type="entry name" value="Glyco_hydro_9_Asp/Glu_AS"/>
</dbReference>
<dbReference type="Proteomes" id="UP000192223">
    <property type="component" value="Unplaced"/>
</dbReference>
<keyword evidence="6 8" id="KW-0326">Glycosidase</keyword>
<reference evidence="12" key="1">
    <citation type="submission" date="2025-08" db="UniProtKB">
        <authorList>
            <consortium name="RefSeq"/>
        </authorList>
    </citation>
    <scope>IDENTIFICATION</scope>
    <source>
        <tissue evidence="12">Entire body</tissue>
    </source>
</reference>
<evidence type="ECO:0000256" key="3">
    <source>
        <dbReference type="ARBA" id="ARBA00022801"/>
    </source>
</evidence>
<evidence type="ECO:0000256" key="4">
    <source>
        <dbReference type="ARBA" id="ARBA00023001"/>
    </source>
</evidence>
<dbReference type="InterPro" id="IPR012341">
    <property type="entry name" value="6hp_glycosidase-like_sf"/>
</dbReference>
<dbReference type="OrthoDB" id="10257085at2759"/>
<keyword evidence="11" id="KW-1185">Reference proteome</keyword>
<evidence type="ECO:0000313" key="12">
    <source>
        <dbReference type="RefSeq" id="XP_025831030.1"/>
    </source>
</evidence>
<protein>
    <recommendedName>
        <fullName evidence="9">Endoglucanase</fullName>
        <ecNumber evidence="9">3.2.1.4</ecNumber>
    </recommendedName>
</protein>
<evidence type="ECO:0000256" key="1">
    <source>
        <dbReference type="ARBA" id="ARBA00000966"/>
    </source>
</evidence>
<evidence type="ECO:0000256" key="9">
    <source>
        <dbReference type="RuleBase" id="RU361166"/>
    </source>
</evidence>
<dbReference type="AlphaFoldDB" id="A0A7F5R091"/>
<comment type="catalytic activity">
    <reaction evidence="1 9">
        <text>Endohydrolysis of (1-&gt;4)-beta-D-glucosidic linkages in cellulose, lichenin and cereal beta-D-glucans.</text>
        <dbReference type="EC" id="3.2.1.4"/>
    </reaction>
</comment>
<accession>A0A7F5R091</accession>
<dbReference type="PANTHER" id="PTHR22298">
    <property type="entry name" value="ENDO-1,4-BETA-GLUCANASE"/>
    <property type="match status" value="1"/>
</dbReference>
<keyword evidence="3 8" id="KW-0378">Hydrolase</keyword>
<comment type="similarity">
    <text evidence="2 8 9">Belongs to the glycosyl hydrolase 9 (cellulase E) family.</text>
</comment>
<name>A0A7F5R091_AGRPL</name>
<dbReference type="InterPro" id="IPR008928">
    <property type="entry name" value="6-hairpin_glycosidase_sf"/>
</dbReference>